<name>A0ABQ9HS55_9NEOP</name>
<proteinExistence type="predicted"/>
<reference evidence="1 2" key="1">
    <citation type="submission" date="2023-02" db="EMBL/GenBank/DDBJ databases">
        <title>LHISI_Scaffold_Assembly.</title>
        <authorList>
            <person name="Stuart O.P."/>
            <person name="Cleave R."/>
            <person name="Magrath M.J.L."/>
            <person name="Mikheyev A.S."/>
        </authorList>
    </citation>
    <scope>NUCLEOTIDE SEQUENCE [LARGE SCALE GENOMIC DNA]</scope>
    <source>
        <strain evidence="1">Daus_M_001</strain>
        <tissue evidence="1">Leg muscle</tissue>
    </source>
</reference>
<keyword evidence="2" id="KW-1185">Reference proteome</keyword>
<sequence length="131" mass="14921">MLSSAVSTTLLVVTHAPSYYIRQRSCFSSRRDVLLLALFPGVPEHVGWSITPVTIRTAARNIVRIPHAKNNTRLLETEKDTFEILFDQSIIYIIVKYTNQEIALLRNAYQSNQRFLNDTDSSEILALIGRL</sequence>
<organism evidence="1 2">
    <name type="scientific">Dryococelus australis</name>
    <dbReference type="NCBI Taxonomy" id="614101"/>
    <lineage>
        <taxon>Eukaryota</taxon>
        <taxon>Metazoa</taxon>
        <taxon>Ecdysozoa</taxon>
        <taxon>Arthropoda</taxon>
        <taxon>Hexapoda</taxon>
        <taxon>Insecta</taxon>
        <taxon>Pterygota</taxon>
        <taxon>Neoptera</taxon>
        <taxon>Polyneoptera</taxon>
        <taxon>Phasmatodea</taxon>
        <taxon>Verophasmatodea</taxon>
        <taxon>Anareolatae</taxon>
        <taxon>Phasmatidae</taxon>
        <taxon>Eurycanthinae</taxon>
        <taxon>Dryococelus</taxon>
    </lineage>
</organism>
<comment type="caution">
    <text evidence="1">The sequence shown here is derived from an EMBL/GenBank/DDBJ whole genome shotgun (WGS) entry which is preliminary data.</text>
</comment>
<evidence type="ECO:0000313" key="1">
    <source>
        <dbReference type="EMBL" id="KAJ8887222.1"/>
    </source>
</evidence>
<evidence type="ECO:0000313" key="2">
    <source>
        <dbReference type="Proteomes" id="UP001159363"/>
    </source>
</evidence>
<dbReference type="EMBL" id="JARBHB010000004">
    <property type="protein sequence ID" value="KAJ8887222.1"/>
    <property type="molecule type" value="Genomic_DNA"/>
</dbReference>
<protein>
    <submittedName>
        <fullName evidence="1">Uncharacterized protein</fullName>
    </submittedName>
</protein>
<accession>A0ABQ9HS55</accession>
<dbReference type="Proteomes" id="UP001159363">
    <property type="component" value="Chromosome X"/>
</dbReference>
<gene>
    <name evidence="1" type="ORF">PR048_013437</name>
</gene>